<dbReference type="EMBL" id="CP045810">
    <property type="protein sequence ID" value="QHN41609.1"/>
    <property type="molecule type" value="Genomic_DNA"/>
</dbReference>
<organism evidence="1">
    <name type="scientific">Gordonia amarae</name>
    <dbReference type="NCBI Taxonomy" id="36821"/>
    <lineage>
        <taxon>Bacteria</taxon>
        <taxon>Bacillati</taxon>
        <taxon>Actinomycetota</taxon>
        <taxon>Actinomycetes</taxon>
        <taxon>Mycobacteriales</taxon>
        <taxon>Gordoniaceae</taxon>
        <taxon>Gordonia</taxon>
    </lineage>
</organism>
<evidence type="ECO:0000313" key="1">
    <source>
        <dbReference type="EMBL" id="QHN41609.1"/>
    </source>
</evidence>
<sequence>MTTDSDPVSAQVPSRGDTHDGRRGLFGLVLLTSIAIAVFAPLQYLGGDLAELGAGGNRVAANYAQRSALIQAVLYIHIVTAGVALVVGGAQFSHRLRTRFPLAHRYSGRLYAVAALLGGASGLVVACTSAAGLTGLIGFGALAVGWMWSTASGWASARSGRIADHRAWMIRSFALAYAAVTLRVWLLVTIPLLGGFDTAGDNFARAYAPVPFLCWIPNLIVAETLIARRNLPGLRPSGG</sequence>
<dbReference type="Pfam" id="PF10067">
    <property type="entry name" value="DUF2306"/>
    <property type="match status" value="1"/>
</dbReference>
<dbReference type="InterPro" id="IPR018750">
    <property type="entry name" value="DUF2306_membrane"/>
</dbReference>
<gene>
    <name evidence="1" type="ORF">GII30_22795</name>
</gene>
<dbReference type="AlphaFoldDB" id="A0A857MK12"/>
<dbReference type="RefSeq" id="WP_213263213.1">
    <property type="nucleotide sequence ID" value="NZ_CP045804.1"/>
</dbReference>
<name>A0A857MK12_9ACTN</name>
<accession>A0A857MK12</accession>
<proteinExistence type="predicted"/>
<reference evidence="1" key="1">
    <citation type="journal article" date="2021" name="Nat. Microbiol.">
        <title>Cocultivation of an ultrasmall environmental parasitic bacterium with lytic ability against bacteria associated with wastewater foams.</title>
        <authorList>
            <person name="Batinovic S."/>
            <person name="Rose J.J.A."/>
            <person name="Ratcliffe J."/>
            <person name="Seviour R.J."/>
            <person name="Petrovski S."/>
        </authorList>
    </citation>
    <scope>NUCLEOTIDE SEQUENCE</scope>
    <source>
        <strain evidence="1">CON44</strain>
    </source>
</reference>
<protein>
    <submittedName>
        <fullName evidence="1">DUF2306 domain-containing protein</fullName>
    </submittedName>
</protein>